<dbReference type="PATRIC" id="fig|189381.10.peg.532"/>
<name>A0A0J5TBW6_9BACI</name>
<dbReference type="AlphaFoldDB" id="A0A0J5TBW6"/>
<reference evidence="2" key="1">
    <citation type="submission" date="2016-01" db="EMBL/GenBank/DDBJ databases">
        <title>Whole genome sequencing of Bhargavaea cecembensis T14.</title>
        <authorList>
            <person name="Hong K.W."/>
        </authorList>
    </citation>
    <scope>NUCLEOTIDE SEQUENCE [LARGE SCALE GENOMIC DNA]</scope>
    <source>
        <strain evidence="2">M19</strain>
    </source>
</reference>
<proteinExistence type="predicted"/>
<sequence>MIRQLTIEDDSICQDLITQAPAENLFIIGDIEAFGYEQDFQKVWGDFTDEGVLRGVLLRYRENYIPYAPGGYDAEGFASIINQDEEFLYISGLKDIVSKLDPFISREAKQKRHLHYAKCTQGESLDQSDLSLVKEAGIEDIPALVELLLTVPEFEHSNITVESKEHSMKAGAARSYYIEGDGRLASSASTTAENSKSAMIVGVCTHADYKKRGYASKCMSKLVGDLLEEGKELCLFYDNPDAGKIYKRIGFRDIGYWSMFSY</sequence>
<comment type="caution">
    <text evidence="1">The sequence shown here is derived from an EMBL/GenBank/DDBJ whole genome shotgun (WGS) entry which is preliminary data.</text>
</comment>
<dbReference type="SUPFAM" id="SSF55729">
    <property type="entry name" value="Acyl-CoA N-acyltransferases (Nat)"/>
    <property type="match status" value="1"/>
</dbReference>
<accession>A0A0J5TBW6</accession>
<dbReference type="Proteomes" id="UP000076510">
    <property type="component" value="Unassembled WGS sequence"/>
</dbReference>
<dbReference type="InterPro" id="IPR016181">
    <property type="entry name" value="Acyl_CoA_acyltransferase"/>
</dbReference>
<dbReference type="Pfam" id="PF12746">
    <property type="entry name" value="GNAT_acetyltran"/>
    <property type="match status" value="1"/>
</dbReference>
<protein>
    <submittedName>
        <fullName evidence="1">GNAT family acetyltransferase</fullName>
    </submittedName>
</protein>
<organism evidence="1 2">
    <name type="scientific">Rossellomorea marisflavi</name>
    <dbReference type="NCBI Taxonomy" id="189381"/>
    <lineage>
        <taxon>Bacteria</taxon>
        <taxon>Bacillati</taxon>
        <taxon>Bacillota</taxon>
        <taxon>Bacilli</taxon>
        <taxon>Bacillales</taxon>
        <taxon>Bacillaceae</taxon>
        <taxon>Rossellomorea</taxon>
    </lineage>
</organism>
<evidence type="ECO:0000313" key="1">
    <source>
        <dbReference type="EMBL" id="KZE53604.1"/>
    </source>
</evidence>
<dbReference type="InterPro" id="IPR027365">
    <property type="entry name" value="GNAT_acetyltra_YdfB-like"/>
</dbReference>
<dbReference type="EMBL" id="LQQY01000001">
    <property type="protein sequence ID" value="KZE53604.1"/>
    <property type="molecule type" value="Genomic_DNA"/>
</dbReference>
<dbReference type="RefSeq" id="WP_048013493.1">
    <property type="nucleotide sequence ID" value="NZ_CP047095.1"/>
</dbReference>
<gene>
    <name evidence="1" type="ORF">AV649_00260</name>
</gene>
<dbReference type="GO" id="GO:0016747">
    <property type="term" value="F:acyltransferase activity, transferring groups other than amino-acyl groups"/>
    <property type="evidence" value="ECO:0007669"/>
    <property type="project" value="InterPro"/>
</dbReference>
<dbReference type="OrthoDB" id="248489at2"/>
<dbReference type="Gene3D" id="3.40.630.30">
    <property type="match status" value="1"/>
</dbReference>
<keyword evidence="1" id="KW-0808">Transferase</keyword>
<dbReference type="PROSITE" id="PS51186">
    <property type="entry name" value="GNAT"/>
    <property type="match status" value="1"/>
</dbReference>
<dbReference type="InterPro" id="IPR000182">
    <property type="entry name" value="GNAT_dom"/>
</dbReference>
<evidence type="ECO:0000313" key="2">
    <source>
        <dbReference type="Proteomes" id="UP000076510"/>
    </source>
</evidence>